<comment type="caution">
    <text evidence="2">The sequence shown here is derived from an EMBL/GenBank/DDBJ whole genome shotgun (WGS) entry which is preliminary data.</text>
</comment>
<feature type="non-terminal residue" evidence="2">
    <location>
        <position position="956"/>
    </location>
</feature>
<dbReference type="Gene3D" id="3.80.10.10">
    <property type="entry name" value="Ribonuclease Inhibitor"/>
    <property type="match status" value="1"/>
</dbReference>
<gene>
    <name evidence="2" type="ORF">RFI_02772</name>
</gene>
<feature type="region of interest" description="Disordered" evidence="1">
    <location>
        <begin position="605"/>
        <end position="625"/>
    </location>
</feature>
<dbReference type="EMBL" id="ASPP01002672">
    <property type="protein sequence ID" value="ETO34323.1"/>
    <property type="molecule type" value="Genomic_DNA"/>
</dbReference>
<accession>X6P879</accession>
<protein>
    <submittedName>
        <fullName evidence="2">Uncharacterized protein</fullName>
    </submittedName>
</protein>
<evidence type="ECO:0000256" key="1">
    <source>
        <dbReference type="SAM" id="MobiDB-lite"/>
    </source>
</evidence>
<name>X6P879_RETFI</name>
<dbReference type="Proteomes" id="UP000023152">
    <property type="component" value="Unassembled WGS sequence"/>
</dbReference>
<evidence type="ECO:0000313" key="3">
    <source>
        <dbReference type="Proteomes" id="UP000023152"/>
    </source>
</evidence>
<dbReference type="InterPro" id="IPR032675">
    <property type="entry name" value="LRR_dom_sf"/>
</dbReference>
<keyword evidence="3" id="KW-1185">Reference proteome</keyword>
<evidence type="ECO:0000313" key="2">
    <source>
        <dbReference type="EMBL" id="ETO34323.1"/>
    </source>
</evidence>
<dbReference type="SUPFAM" id="SSF52047">
    <property type="entry name" value="RNI-like"/>
    <property type="match status" value="1"/>
</dbReference>
<dbReference type="AlphaFoldDB" id="X6P879"/>
<sequence length="956" mass="109359">MPDLFLALMFNSVSKAKTKASDEEAKKKLESGVIASLMHLWEKDEISPSEMVLRDEALDILAQGLLHYHEEVRPEIMSSSMQEWCSSLGHNGNFWPRPFRTVQQSQETERKEGLKLSLTYKSDENKCHDGQKRWIRNVSKMYGWSQLSMCGIDSKVLHSLAKHFEDHGSIADLTLCHTKCDDLCVTALCEGLSKARMPSDTSQCLNLKRLALIDVGLSDNAVQCLFDTFMKQSKLQLEFLSLNRNPFTISAISCISYALQDQDMRLGHLLKHFEFKCKQFDFGCGDFAVQLFFQLMAARCHFKVDLFDSLSNTLDLVEEKKIEERSIQGFFFLKYKLYNFIQLVTPFFFPSSTEALTYTQVMTCHSRFVQYFDGKEYLNGQWVDILSSIFAPLASVQAPTPSLVATKSTTNLRKAAETPRPRAALANKSLPSKTLQKRLSVTTISSSKPARQPVLQRSKSLSTLYSPAKTPSKTLLNMPSEEAKHSSEPIQLEFKKLISPYDTECNPIRTNEVVPRSLVPDLKSWTMAITHIKNCCQKLSADKIYKLYIYTYTYIYIQMLEKCRDMQDYWQLPLIKVVEATRDQSRIIYFTFPLIEKIASRQSKDKVDEKKSEKPQNKSHQDSHEDKKVVVTKDFLIFDNKKKYLYVHIFTPGFVVLNLSNFDKFPKCNGVLIQCSKNTIVQLHGSLQVGDIFALFARAIVVSRDCDVKSARFWLRAESLELKRDMYVQSISTWIEFEKWFALQGATMKQFGNCFITTLKRGDQTLQSIHEHGAPPTFHNNRGRIITDGYLYVECDTMEQQGEIEIGVIAHIHVEKYKEETDGNTVCHGVFYLNASQADCNGKITSDLSIINIVDNLSCNGTIQSYRWLSIVCKNKLEQRKLTPTPNLHFKSCKNRNCGKMESHCTITLMSLKCSSIVPSWNLTVELFKLFIKTATCPCTLPINVICRMKHKSFVQ</sequence>
<reference evidence="2 3" key="1">
    <citation type="journal article" date="2013" name="Curr. Biol.">
        <title>The Genome of the Foraminiferan Reticulomyxa filosa.</title>
        <authorList>
            <person name="Glockner G."/>
            <person name="Hulsmann N."/>
            <person name="Schleicher M."/>
            <person name="Noegel A.A."/>
            <person name="Eichinger L."/>
            <person name="Gallinger C."/>
            <person name="Pawlowski J."/>
            <person name="Sierra R."/>
            <person name="Euteneuer U."/>
            <person name="Pillet L."/>
            <person name="Moustafa A."/>
            <person name="Platzer M."/>
            <person name="Groth M."/>
            <person name="Szafranski K."/>
            <person name="Schliwa M."/>
        </authorList>
    </citation>
    <scope>NUCLEOTIDE SEQUENCE [LARGE SCALE GENOMIC DNA]</scope>
</reference>
<organism evidence="2 3">
    <name type="scientific">Reticulomyxa filosa</name>
    <dbReference type="NCBI Taxonomy" id="46433"/>
    <lineage>
        <taxon>Eukaryota</taxon>
        <taxon>Sar</taxon>
        <taxon>Rhizaria</taxon>
        <taxon>Retaria</taxon>
        <taxon>Foraminifera</taxon>
        <taxon>Monothalamids</taxon>
        <taxon>Reticulomyxidae</taxon>
        <taxon>Reticulomyxa</taxon>
    </lineage>
</organism>
<proteinExistence type="predicted"/>